<evidence type="ECO:0000313" key="7">
    <source>
        <dbReference type="Proteomes" id="UP000203521"/>
    </source>
</evidence>
<dbReference type="KEGG" id="vg:15009500"/>
<proteinExistence type="predicted"/>
<evidence type="ECO:0000313" key="5">
    <source>
        <dbReference type="EMBL" id="AOV58015.1"/>
    </source>
</evidence>
<organism evidence="1 7">
    <name type="scientific">Synechococcus phage S-CAM1</name>
    <dbReference type="NCBI Taxonomy" id="754037"/>
    <lineage>
        <taxon>Viruses</taxon>
        <taxon>Duplodnaviria</taxon>
        <taxon>Heunggongvirae</taxon>
        <taxon>Uroviricota</taxon>
        <taxon>Caudoviricetes</taxon>
        <taxon>Pantevenvirales</taxon>
        <taxon>Kyanoviridae</taxon>
        <taxon>Anaposvirus</taxon>
        <taxon>Anaposvirus socalone</taxon>
    </lineage>
</organism>
<gene>
    <name evidence="4" type="ORF">C030809_010</name>
    <name evidence="6" type="ORF">C290910_010</name>
    <name evidence="3" type="ORF">N170310_010</name>
    <name evidence="2" type="ORF">N330309_010</name>
    <name evidence="5" type="ORF">S170810_010</name>
    <name evidence="1" type="ORF">SXBG_00082</name>
</gene>
<evidence type="ECO:0000313" key="9">
    <source>
        <dbReference type="Proteomes" id="UP000241265"/>
    </source>
</evidence>
<dbReference type="EMBL" id="HQ634177">
    <property type="protein sequence ID" value="AGH26819.1"/>
    <property type="molecule type" value="Genomic_DNA"/>
</dbReference>
<dbReference type="EMBL" id="KU686193">
    <property type="protein sequence ID" value="AOV57515.1"/>
    <property type="molecule type" value="Genomic_DNA"/>
</dbReference>
<reference evidence="8 9" key="2">
    <citation type="journal article" date="2016" name="Virology">
        <title>The genomic content and context of auxiliary metabolic genes in marine cyanomyoviruses.</title>
        <authorList>
            <person name="Crummett L.T."/>
            <person name="Puxty R.J."/>
            <person name="Weihe C."/>
            <person name="Marston M.F."/>
            <person name="Martiny J.B."/>
        </authorList>
    </citation>
    <scope>NUCLEOTIDE SEQUENCE [LARGE SCALE GENOMIC DNA]</scope>
    <source>
        <strain evidence="2">0309SB33</strain>
        <strain evidence="3">0310NB17</strain>
        <strain evidence="4">0809CC03</strain>
        <strain evidence="5">0810SB17</strain>
        <strain evidence="6">0910CC29</strain>
    </source>
</reference>
<dbReference type="GeneID" id="15009500"/>
<evidence type="ECO:0000313" key="6">
    <source>
        <dbReference type="EMBL" id="AOV58265.1"/>
    </source>
</evidence>
<evidence type="ECO:0000313" key="1">
    <source>
        <dbReference type="EMBL" id="AGH26819.1"/>
    </source>
</evidence>
<evidence type="ECO:0000313" key="2">
    <source>
        <dbReference type="EMBL" id="AOV57265.1"/>
    </source>
</evidence>
<dbReference type="Proteomes" id="UP000241265">
    <property type="component" value="Genome"/>
</dbReference>
<dbReference type="Proteomes" id="UP000240287">
    <property type="component" value="Genome"/>
</dbReference>
<accession>M4QEW4</accession>
<reference evidence="1 7" key="1">
    <citation type="submission" date="2010-11" db="EMBL/GenBank/DDBJ databases">
        <title>The Genome Sequence of Synechococcus phage S-CAM1 0208SB26.</title>
        <authorList>
            <consortium name="The Broad Institute Genome Sequencing Platform"/>
            <person name="Henn M.R."/>
            <person name="Martiny J."/>
            <person name="Weihe C."/>
            <person name="Levin J."/>
            <person name="Malboeuf C."/>
            <person name="Casali M."/>
            <person name="Russ C."/>
            <person name="Lennon N."/>
            <person name="Chapman S.B."/>
            <person name="Erlich R."/>
            <person name="Young S.K."/>
            <person name="Yandava C."/>
            <person name="Zeng Q."/>
            <person name="Alvarado L."/>
            <person name="Anderson S."/>
            <person name="Berlin A."/>
            <person name="Chen Z."/>
            <person name="Freedman E."/>
            <person name="Gellesch M."/>
            <person name="Goldberg J."/>
            <person name="Green L."/>
            <person name="Griggs A."/>
            <person name="Gujja S."/>
            <person name="Heilman E.R."/>
            <person name="Heiman D."/>
            <person name="Hollinger A."/>
            <person name="Howarth C."/>
            <person name="Larson L."/>
            <person name="Mehta T."/>
            <person name="Pearson M."/>
            <person name="Roberts A."/>
            <person name="Ryan E."/>
            <person name="Saif S."/>
            <person name="Shea T."/>
            <person name="Shenoy N."/>
            <person name="Sisk P."/>
            <person name="Stolte C."/>
            <person name="Sykes S."/>
            <person name="White J."/>
            <person name="Haas B."/>
            <person name="Nusbaum C."/>
            <person name="Birren B."/>
        </authorList>
    </citation>
    <scope>NUCLEOTIDE SEQUENCE [LARGE SCALE GENOMIC DNA]</scope>
    <source>
        <strain evidence="1 7">S-CAM1</strain>
    </source>
</reference>
<sequence length="460" mass="51248">MAEQELPYASSLILEEIEIVDLEGESKPIGNLVTRFDYFEDIDLPTIHGTLDIVDTGVNLISSLPIQGYEDVNMKFRYGAGGDDVVEYSFKVYKVYNRFSSERFQRYSLGLISREALLNETEKVPLTLAGKPDALVRTLLTEGLSSTKTYRGDPTLFKVRMLPGKKTPFSIINSLRSKAVNEGLSVGGSSSSVGGSLQKSSGTAGYYFYENREGYNFRSIDLLNDVEKNPPVDTFTLEPAQLNEQNSTNKILDVDFQNEIDILAKLRAGAYSNVICFYNFSTGAYEEYAYNLADNFDDMKHLGSQSGLAKGQSELAKSPSRVMSVLLDHETWFDGKEVASPEDKDGGKKDTAEFPDWQKNYIAQNISRLESQNNQQLKIKLPVRLDLKIGDTIEVLVPNYVPTNEKSKKGEDIHDKEHSGVYLVAKLNHALDTKGAKGNTYVTLVRDSYGMPDETSEVTT</sequence>
<dbReference type="EMBL" id="KU686192">
    <property type="protein sequence ID" value="AOV57265.1"/>
    <property type="molecule type" value="Genomic_DNA"/>
</dbReference>
<dbReference type="EMBL" id="KU686194">
    <property type="protein sequence ID" value="AOV57765.1"/>
    <property type="molecule type" value="Genomic_DNA"/>
</dbReference>
<evidence type="ECO:0000313" key="8">
    <source>
        <dbReference type="Proteomes" id="UP000240287"/>
    </source>
</evidence>
<keyword evidence="7" id="KW-1185">Reference proteome</keyword>
<evidence type="ECO:0000313" key="4">
    <source>
        <dbReference type="EMBL" id="AOV57765.1"/>
    </source>
</evidence>
<dbReference type="Proteomes" id="UP000241591">
    <property type="component" value="Segment"/>
</dbReference>
<evidence type="ECO:0000313" key="3">
    <source>
        <dbReference type="EMBL" id="AOV57515.1"/>
    </source>
</evidence>
<dbReference type="OrthoDB" id="13640at10239"/>
<name>M4QEW4_9CAUD</name>
<dbReference type="Proteomes" id="UP000203521">
    <property type="component" value="Segment"/>
</dbReference>
<dbReference type="EMBL" id="KU686196">
    <property type="protein sequence ID" value="AOV58265.1"/>
    <property type="molecule type" value="Genomic_DNA"/>
</dbReference>
<protein>
    <submittedName>
        <fullName evidence="2">Structural protein</fullName>
    </submittedName>
</protein>
<dbReference type="Proteomes" id="UP000241610">
    <property type="component" value="Segment"/>
</dbReference>
<dbReference type="RefSeq" id="YP_007672997.1">
    <property type="nucleotide sequence ID" value="NC_020837.1"/>
</dbReference>
<dbReference type="EMBL" id="KU686195">
    <property type="protein sequence ID" value="AOV58015.1"/>
    <property type="molecule type" value="Genomic_DNA"/>
</dbReference>
<dbReference type="Proteomes" id="UP000241494">
    <property type="component" value="Segment"/>
</dbReference>